<evidence type="ECO:0000313" key="2">
    <source>
        <dbReference type="Proteomes" id="UP000614460"/>
    </source>
</evidence>
<organism evidence="1 2">
    <name type="scientific">Sphingobacterium cellulitidis</name>
    <dbReference type="NCBI Taxonomy" id="1768011"/>
    <lineage>
        <taxon>Bacteria</taxon>
        <taxon>Pseudomonadati</taxon>
        <taxon>Bacteroidota</taxon>
        <taxon>Sphingobacteriia</taxon>
        <taxon>Sphingobacteriales</taxon>
        <taxon>Sphingobacteriaceae</taxon>
        <taxon>Sphingobacterium</taxon>
    </lineage>
</organism>
<proteinExistence type="predicted"/>
<dbReference type="Proteomes" id="UP000614460">
    <property type="component" value="Unassembled WGS sequence"/>
</dbReference>
<keyword evidence="2" id="KW-1185">Reference proteome</keyword>
<evidence type="ECO:0000313" key="1">
    <source>
        <dbReference type="EMBL" id="GGE21464.1"/>
    </source>
</evidence>
<dbReference type="AlphaFoldDB" id="A0A8H9FZZ9"/>
<reference evidence="1" key="1">
    <citation type="journal article" date="2014" name="Int. J. Syst. Evol. Microbiol.">
        <title>Complete genome sequence of Corynebacterium casei LMG S-19264T (=DSM 44701T), isolated from a smear-ripened cheese.</title>
        <authorList>
            <consortium name="US DOE Joint Genome Institute (JGI-PGF)"/>
            <person name="Walter F."/>
            <person name="Albersmeier A."/>
            <person name="Kalinowski J."/>
            <person name="Ruckert C."/>
        </authorList>
    </citation>
    <scope>NUCLEOTIDE SEQUENCE</scope>
    <source>
        <strain evidence="1">CGMCC 1.15966</strain>
    </source>
</reference>
<protein>
    <submittedName>
        <fullName evidence="1">Uncharacterized protein</fullName>
    </submittedName>
</protein>
<reference evidence="1" key="2">
    <citation type="submission" date="2020-09" db="EMBL/GenBank/DDBJ databases">
        <authorList>
            <person name="Sun Q."/>
            <person name="Zhou Y."/>
        </authorList>
    </citation>
    <scope>NUCLEOTIDE SEQUENCE</scope>
    <source>
        <strain evidence="1">CGMCC 1.15966</strain>
    </source>
</reference>
<accession>A0A8H9FZZ9</accession>
<dbReference type="EMBL" id="BMKM01000003">
    <property type="protein sequence ID" value="GGE21464.1"/>
    <property type="molecule type" value="Genomic_DNA"/>
</dbReference>
<sequence>MINSALAQEIIPFRLNNHHNILVKAIINEVDSVELMFQIAMQEGSLAPDRKNPVQSVKFDSTEFPEGLSKVNQIKVANTIIDSVWIWNNEYTGPEAEGKIGTLLFQGKIFKINYSQSQFELYDKLPTLEGYHKIPIKTKNGQLFLQLTSMFGDQPSTDEFLMQSGFSGAILYNNQFADTNQLAQKLPVLEEKTMTNSAGQKLSSLICLMPEIKIDSFTFKEVPVSLFTGEIKNQKTNYIGADLIHRFNWVIDVKGGYAYIQRNEAFSDKYYFQKIK</sequence>
<name>A0A8H9FZZ9_9SPHI</name>
<comment type="caution">
    <text evidence="1">The sequence shown here is derived from an EMBL/GenBank/DDBJ whole genome shotgun (WGS) entry which is preliminary data.</text>
</comment>
<gene>
    <name evidence="1" type="ORF">GCM10011516_18900</name>
</gene>